<comment type="similarity">
    <text evidence="3">Belongs to the UreF family.</text>
</comment>
<dbReference type="PANTHER" id="PTHR33620:SF1">
    <property type="entry name" value="UREASE ACCESSORY PROTEIN F"/>
    <property type="match status" value="1"/>
</dbReference>
<organism evidence="4 5">
    <name type="scientific">Iningainema tapete BLCC-T55</name>
    <dbReference type="NCBI Taxonomy" id="2748662"/>
    <lineage>
        <taxon>Bacteria</taxon>
        <taxon>Bacillati</taxon>
        <taxon>Cyanobacteriota</taxon>
        <taxon>Cyanophyceae</taxon>
        <taxon>Nostocales</taxon>
        <taxon>Scytonemataceae</taxon>
        <taxon>Iningainema tapete</taxon>
    </lineage>
</organism>
<evidence type="ECO:0000313" key="4">
    <source>
        <dbReference type="EMBL" id="MBD2773857.1"/>
    </source>
</evidence>
<sequence length="236" mass="25662">MFTIGTSSLIAQQLALMQLSDSFFPSGSFTLSHGLESLVQSGQINSAADLQTFLRLLLRNKVGSTDVVALIHAYQGSTVNDLDAVRVADAQLFAQTLVEKTRETQRKSGRALLMVASATWQDSQLETLNQDAASGRIRCLHPVIFAVVGRVAGLSEENTVLAFLHSLITGLLGAAIRLSVLGHIQAQQVLLQLAPEIEATYKMGATLRLDQMWCCTPTIDIAQMQHQKLARRLFAS</sequence>
<keyword evidence="5" id="KW-1185">Reference proteome</keyword>
<accession>A0A8J6XNT7</accession>
<gene>
    <name evidence="3" type="primary">ureF</name>
    <name evidence="4" type="ORF">ICL16_17705</name>
</gene>
<dbReference type="PANTHER" id="PTHR33620">
    <property type="entry name" value="UREASE ACCESSORY PROTEIN F"/>
    <property type="match status" value="1"/>
</dbReference>
<comment type="function">
    <text evidence="3">Required for maturation of urease via the functional incorporation of the urease nickel metallocenter.</text>
</comment>
<keyword evidence="1 3" id="KW-0996">Nickel insertion</keyword>
<dbReference type="Proteomes" id="UP000629098">
    <property type="component" value="Unassembled WGS sequence"/>
</dbReference>
<evidence type="ECO:0000256" key="2">
    <source>
        <dbReference type="ARBA" id="ARBA00023186"/>
    </source>
</evidence>
<reference evidence="4" key="1">
    <citation type="submission" date="2020-09" db="EMBL/GenBank/DDBJ databases">
        <title>Iningainema tapete sp. nov. (Scytonemataceae, Cyanobacteria) from greenhouses in central Florida (USA) produces two types of nodularin with biosynthetic potential for microcystin-LR and anabaenopeptins.</title>
        <authorList>
            <person name="Berthold D.E."/>
            <person name="Lefler F.W."/>
            <person name="Huang I.-S."/>
            <person name="Abdulla H."/>
            <person name="Zimba P.V."/>
            <person name="Laughinghouse H.D. IV."/>
        </authorList>
    </citation>
    <scope>NUCLEOTIDE SEQUENCE</scope>
    <source>
        <strain evidence="4">BLCCT55</strain>
    </source>
</reference>
<evidence type="ECO:0000313" key="5">
    <source>
        <dbReference type="Proteomes" id="UP000629098"/>
    </source>
</evidence>
<protein>
    <recommendedName>
        <fullName evidence="3">Urease accessory protein UreF</fullName>
    </recommendedName>
</protein>
<dbReference type="InterPro" id="IPR038277">
    <property type="entry name" value="UreF_sf"/>
</dbReference>
<keyword evidence="2 3" id="KW-0143">Chaperone</keyword>
<dbReference type="EMBL" id="JACXAE010000061">
    <property type="protein sequence ID" value="MBD2773857.1"/>
    <property type="molecule type" value="Genomic_DNA"/>
</dbReference>
<dbReference type="GO" id="GO:0005737">
    <property type="term" value="C:cytoplasm"/>
    <property type="evidence" value="ECO:0007669"/>
    <property type="project" value="UniProtKB-SubCell"/>
</dbReference>
<dbReference type="RefSeq" id="WP_190830140.1">
    <property type="nucleotide sequence ID" value="NZ_CAWPPI010000061.1"/>
</dbReference>
<dbReference type="InterPro" id="IPR002639">
    <property type="entry name" value="UreF"/>
</dbReference>
<keyword evidence="3" id="KW-0963">Cytoplasm</keyword>
<evidence type="ECO:0000256" key="1">
    <source>
        <dbReference type="ARBA" id="ARBA00022988"/>
    </source>
</evidence>
<comment type="subunit">
    <text evidence="3">UreD, UreF and UreG form a complex that acts as a GTP-hydrolysis-dependent molecular chaperone, activating the urease apoprotein by helping to assemble the nickel containing metallocenter of UreC. The UreE protein probably delivers the nickel.</text>
</comment>
<dbReference type="HAMAP" id="MF_01385">
    <property type="entry name" value="UreF"/>
    <property type="match status" value="1"/>
</dbReference>
<comment type="subcellular location">
    <subcellularLocation>
        <location evidence="3">Cytoplasm</location>
    </subcellularLocation>
</comment>
<dbReference type="GO" id="GO:0016151">
    <property type="term" value="F:nickel cation binding"/>
    <property type="evidence" value="ECO:0007669"/>
    <property type="project" value="UniProtKB-UniRule"/>
</dbReference>
<dbReference type="Pfam" id="PF01730">
    <property type="entry name" value="UreF"/>
    <property type="match status" value="1"/>
</dbReference>
<proteinExistence type="inferred from homology"/>
<dbReference type="AlphaFoldDB" id="A0A8J6XNT7"/>
<dbReference type="Gene3D" id="1.10.4190.10">
    <property type="entry name" value="Urease accessory protein UreF"/>
    <property type="match status" value="1"/>
</dbReference>
<comment type="caution">
    <text evidence="4">The sequence shown here is derived from an EMBL/GenBank/DDBJ whole genome shotgun (WGS) entry which is preliminary data.</text>
</comment>
<dbReference type="PIRSF" id="PIRSF009467">
    <property type="entry name" value="Ureas_acces_UreF"/>
    <property type="match status" value="1"/>
</dbReference>
<evidence type="ECO:0000256" key="3">
    <source>
        <dbReference type="HAMAP-Rule" id="MF_01385"/>
    </source>
</evidence>
<name>A0A8J6XNT7_9CYAN</name>